<evidence type="ECO:0000256" key="1">
    <source>
        <dbReference type="ARBA" id="ARBA00004141"/>
    </source>
</evidence>
<accession>A0AAU8L464</accession>
<evidence type="ECO:0000256" key="7">
    <source>
        <dbReference type="RuleBase" id="RU000471"/>
    </source>
</evidence>
<geneLocation type="mitochondrion" evidence="10"/>
<dbReference type="AlphaFoldDB" id="A0AAU8L464"/>
<reference evidence="10" key="1">
    <citation type="submission" date="2024-06" db="EMBL/GenBank/DDBJ databases">
        <title>Genomic investigations of benthic invertebrates from the Clarion-Clipperton fields of polymetallic nodules.</title>
        <authorList>
            <person name="Gastineau R."/>
            <person name="Dabek P."/>
            <person name="Mianowicz K."/>
            <person name="Otis C."/>
            <person name="Stoyanova V."/>
            <person name="Krawcewicz A."/>
            <person name="Abramowski T."/>
        </authorList>
    </citation>
    <scope>NUCLEOTIDE SEQUENCE</scope>
</reference>
<comment type="similarity">
    <text evidence="2 7">Belongs to the complex I subunit 1 family.</text>
</comment>
<dbReference type="GO" id="GO:0005743">
    <property type="term" value="C:mitochondrial inner membrane"/>
    <property type="evidence" value="ECO:0007669"/>
    <property type="project" value="UniProtKB-SubCell"/>
</dbReference>
<protein>
    <recommendedName>
        <fullName evidence="3 8">NADH-ubiquinone oxidoreductase chain 1</fullName>
        <ecNumber evidence="8">7.1.1.2</ecNumber>
    </recommendedName>
</protein>
<keyword evidence="5 9" id="KW-1133">Transmembrane helix</keyword>
<dbReference type="EC" id="7.1.1.2" evidence="8"/>
<gene>
    <name evidence="10" type="primary">ND1</name>
</gene>
<feature type="transmembrane region" description="Helical" evidence="9">
    <location>
        <begin position="225"/>
        <end position="254"/>
    </location>
</feature>
<evidence type="ECO:0000256" key="9">
    <source>
        <dbReference type="SAM" id="Phobius"/>
    </source>
</evidence>
<dbReference type="Pfam" id="PF00146">
    <property type="entry name" value="NADHdh"/>
    <property type="match status" value="1"/>
</dbReference>
<evidence type="ECO:0000313" key="10">
    <source>
        <dbReference type="EMBL" id="XCN35361.1"/>
    </source>
</evidence>
<evidence type="ECO:0000256" key="6">
    <source>
        <dbReference type="ARBA" id="ARBA00023136"/>
    </source>
</evidence>
<evidence type="ECO:0000256" key="3">
    <source>
        <dbReference type="ARBA" id="ARBA00021009"/>
    </source>
</evidence>
<dbReference type="InterPro" id="IPR001694">
    <property type="entry name" value="NADH_UbQ_OxRdtase_su1/FPO"/>
</dbReference>
<name>A0AAU8L464_9BILA</name>
<dbReference type="EMBL" id="PP990758">
    <property type="protein sequence ID" value="XCN35361.1"/>
    <property type="molecule type" value="Genomic_DNA"/>
</dbReference>
<dbReference type="GO" id="GO:0003954">
    <property type="term" value="F:NADH dehydrogenase activity"/>
    <property type="evidence" value="ECO:0007669"/>
    <property type="project" value="TreeGrafter"/>
</dbReference>
<dbReference type="InterPro" id="IPR018086">
    <property type="entry name" value="NADH_UbQ_OxRdtase_su1_CS"/>
</dbReference>
<evidence type="ECO:0000256" key="5">
    <source>
        <dbReference type="ARBA" id="ARBA00022989"/>
    </source>
</evidence>
<proteinExistence type="inferred from homology"/>
<comment type="catalytic activity">
    <reaction evidence="8">
        <text>a ubiquinone + NADH + 5 H(+)(in) = a ubiquinol + NAD(+) + 4 H(+)(out)</text>
        <dbReference type="Rhea" id="RHEA:29091"/>
        <dbReference type="Rhea" id="RHEA-COMP:9565"/>
        <dbReference type="Rhea" id="RHEA-COMP:9566"/>
        <dbReference type="ChEBI" id="CHEBI:15378"/>
        <dbReference type="ChEBI" id="CHEBI:16389"/>
        <dbReference type="ChEBI" id="CHEBI:17976"/>
        <dbReference type="ChEBI" id="CHEBI:57540"/>
        <dbReference type="ChEBI" id="CHEBI:57945"/>
        <dbReference type="EC" id="7.1.1.2"/>
    </reaction>
</comment>
<evidence type="ECO:0000256" key="4">
    <source>
        <dbReference type="ARBA" id="ARBA00022692"/>
    </source>
</evidence>
<evidence type="ECO:0000256" key="8">
    <source>
        <dbReference type="RuleBase" id="RU000473"/>
    </source>
</evidence>
<dbReference type="PANTHER" id="PTHR11432">
    <property type="entry name" value="NADH DEHYDROGENASE SUBUNIT 1"/>
    <property type="match status" value="1"/>
</dbReference>
<keyword evidence="8" id="KW-0830">Ubiquinone</keyword>
<keyword evidence="6 9" id="KW-0472">Membrane</keyword>
<feature type="transmembrane region" description="Helical" evidence="9">
    <location>
        <begin position="66"/>
        <end position="86"/>
    </location>
</feature>
<dbReference type="PROSITE" id="PS00668">
    <property type="entry name" value="COMPLEX1_ND1_2"/>
    <property type="match status" value="1"/>
</dbReference>
<dbReference type="PANTHER" id="PTHR11432:SF3">
    <property type="entry name" value="NADH-UBIQUINONE OXIDOREDUCTASE CHAIN 1"/>
    <property type="match status" value="1"/>
</dbReference>
<evidence type="ECO:0000256" key="2">
    <source>
        <dbReference type="ARBA" id="ARBA00010535"/>
    </source>
</evidence>
<dbReference type="GO" id="GO:0009060">
    <property type="term" value="P:aerobic respiration"/>
    <property type="evidence" value="ECO:0007669"/>
    <property type="project" value="TreeGrafter"/>
</dbReference>
<feature type="transmembrane region" description="Helical" evidence="9">
    <location>
        <begin position="6"/>
        <end position="25"/>
    </location>
</feature>
<keyword evidence="4 7" id="KW-0812">Transmembrane</keyword>
<keyword evidence="8 10" id="KW-0496">Mitochondrion</keyword>
<comment type="subcellular location">
    <subcellularLocation>
        <location evidence="1">Membrane</location>
        <topology evidence="1">Multi-pass membrane protein</topology>
    </subcellularLocation>
    <subcellularLocation>
        <location evidence="7">Mitochondrion inner membrane</location>
        <topology evidence="7">Multi-pass membrane protein</topology>
    </subcellularLocation>
</comment>
<dbReference type="GO" id="GO:0008137">
    <property type="term" value="F:NADH dehydrogenase (ubiquinone) activity"/>
    <property type="evidence" value="ECO:0007669"/>
    <property type="project" value="UniProtKB-EC"/>
</dbReference>
<keyword evidence="7" id="KW-0520">NAD</keyword>
<sequence length="286" mass="33047">MSYFVNIILLILSIAYYTMVERKILSFMMMREGPNKPLLLGMSTPLGDAIKLFSKQTLFLKLSVNFYTFFGPAISFILMLLLWGILPNWYEESSAWSSLWFLGISSLSVYGIFISGWGSNSKFSFLGSIRSIAQTISYEISMGTLLICFINHNKMFDLEKFLYSYPLLISCIPLLTIWFMSSLMETNRAPFDLSEGESELVSGFNTEYGSLKFAMLYLSEYGTMLFLSALTSLMFTGKYFSISMFFFIFCFVWFRSAFPRIRYDILMSFMWKSSLPLVLSMLLWTL</sequence>
<organism evidence="10">
    <name type="scientific">Bryozoa sp</name>
    <dbReference type="NCBI Taxonomy" id="2813608"/>
    <lineage>
        <taxon>Eukaryota</taxon>
        <taxon>Metazoa</taxon>
        <taxon>Spiralia</taxon>
        <taxon>Lophotrochozoa</taxon>
        <taxon>Bryozoa</taxon>
    </lineage>
</organism>
<feature type="transmembrane region" description="Helical" evidence="9">
    <location>
        <begin position="162"/>
        <end position="181"/>
    </location>
</feature>
<feature type="transmembrane region" description="Helical" evidence="9">
    <location>
        <begin position="98"/>
        <end position="119"/>
    </location>
</feature>